<dbReference type="InterPro" id="IPR008183">
    <property type="entry name" value="Aldose_1/G6P_1-epimerase"/>
</dbReference>
<dbReference type="EMBL" id="KI632259">
    <property type="protein sequence ID" value="EYU20901.1"/>
    <property type="molecule type" value="Genomic_DNA"/>
</dbReference>
<proteinExistence type="predicted"/>
<dbReference type="PANTHER" id="PTHR11122:SF13">
    <property type="entry name" value="GLUCOSE-6-PHOSPHATE 1-EPIMERASE"/>
    <property type="match status" value="1"/>
</dbReference>
<gene>
    <name evidence="1" type="ORF">MIMGU_mgv11b020841mg</name>
</gene>
<evidence type="ECO:0008006" key="3">
    <source>
        <dbReference type="Google" id="ProtNLM"/>
    </source>
</evidence>
<dbReference type="STRING" id="4155.A0A022PYK6"/>
<dbReference type="GO" id="GO:0016853">
    <property type="term" value="F:isomerase activity"/>
    <property type="evidence" value="ECO:0007669"/>
    <property type="project" value="InterPro"/>
</dbReference>
<dbReference type="AlphaFoldDB" id="A0A022PYK6"/>
<dbReference type="InterPro" id="IPR011013">
    <property type="entry name" value="Gal_mutarotase_sf_dom"/>
</dbReference>
<organism evidence="1 2">
    <name type="scientific">Erythranthe guttata</name>
    <name type="common">Yellow monkey flower</name>
    <name type="synonym">Mimulus guttatus</name>
    <dbReference type="NCBI Taxonomy" id="4155"/>
    <lineage>
        <taxon>Eukaryota</taxon>
        <taxon>Viridiplantae</taxon>
        <taxon>Streptophyta</taxon>
        <taxon>Embryophyta</taxon>
        <taxon>Tracheophyta</taxon>
        <taxon>Spermatophyta</taxon>
        <taxon>Magnoliopsida</taxon>
        <taxon>eudicotyledons</taxon>
        <taxon>Gunneridae</taxon>
        <taxon>Pentapetalae</taxon>
        <taxon>asterids</taxon>
        <taxon>lamiids</taxon>
        <taxon>Lamiales</taxon>
        <taxon>Phrymaceae</taxon>
        <taxon>Erythranthe</taxon>
    </lineage>
</organism>
<accession>A0A022PYK6</accession>
<reference evidence="1 2" key="1">
    <citation type="journal article" date="2013" name="Proc. Natl. Acad. Sci. U.S.A.">
        <title>Fine-scale variation in meiotic recombination in Mimulus inferred from population shotgun sequencing.</title>
        <authorList>
            <person name="Hellsten U."/>
            <person name="Wright K.M."/>
            <person name="Jenkins J."/>
            <person name="Shu S."/>
            <person name="Yuan Y."/>
            <person name="Wessler S.R."/>
            <person name="Schmutz J."/>
            <person name="Willis J.H."/>
            <person name="Rokhsar D.S."/>
        </authorList>
    </citation>
    <scope>NUCLEOTIDE SEQUENCE [LARGE SCALE GENOMIC DNA]</scope>
    <source>
        <strain evidence="2">cv. DUN x IM62</strain>
    </source>
</reference>
<dbReference type="Pfam" id="PF01263">
    <property type="entry name" value="Aldose_epim"/>
    <property type="match status" value="1"/>
</dbReference>
<dbReference type="GO" id="GO:0030246">
    <property type="term" value="F:carbohydrate binding"/>
    <property type="evidence" value="ECO:0007669"/>
    <property type="project" value="InterPro"/>
</dbReference>
<dbReference type="SUPFAM" id="SSF74650">
    <property type="entry name" value="Galactose mutarotase-like"/>
    <property type="match status" value="1"/>
</dbReference>
<protein>
    <recommendedName>
        <fullName evidence="3">Glucose-6-phosphate 1-epimerase</fullName>
    </recommendedName>
</protein>
<dbReference type="Proteomes" id="UP000030748">
    <property type="component" value="Unassembled WGS sequence"/>
</dbReference>
<dbReference type="eggNOG" id="KOG1594">
    <property type="taxonomic scope" value="Eukaryota"/>
</dbReference>
<evidence type="ECO:0000313" key="1">
    <source>
        <dbReference type="EMBL" id="EYU20901.1"/>
    </source>
</evidence>
<evidence type="ECO:0000313" key="2">
    <source>
        <dbReference type="Proteomes" id="UP000030748"/>
    </source>
</evidence>
<name>A0A022PYK6_ERYGU</name>
<dbReference type="Gene3D" id="2.70.98.10">
    <property type="match status" value="2"/>
</dbReference>
<keyword evidence="2" id="KW-1185">Reference proteome</keyword>
<dbReference type="InterPro" id="IPR014718">
    <property type="entry name" value="GH-type_carb-bd"/>
</dbReference>
<dbReference type="GO" id="GO:0005975">
    <property type="term" value="P:carbohydrate metabolic process"/>
    <property type="evidence" value="ECO:0007669"/>
    <property type="project" value="InterPro"/>
</dbReference>
<dbReference type="PANTHER" id="PTHR11122">
    <property type="entry name" value="APOSPORY-ASSOCIATED PROTEIN C-RELATED"/>
    <property type="match status" value="1"/>
</dbReference>
<sequence length="223" mass="25747">MSMSWRHVWIGLRGYLFTYTESCVRSFSVNLVATPPRYVLLYGGQVVSWVNERGDQLLFLSEKEFEANKPICGGIPICFPKVSDVRIEGLEVLDYVDYMKNNERFNQGSDVVTFESQVNRAYFNTIGMIAVMDHLALRTYTIRKSRGLPDIVVWNPWEKELSQWDWKMEDLAKGNYRKFVCVEAANVENEITLKPFEEWIGIQHLSAHPGSYDDHLPNPGSIL</sequence>